<comment type="caution">
    <text evidence="1">The sequence shown here is derived from an EMBL/GenBank/DDBJ whole genome shotgun (WGS) entry which is preliminary data.</text>
</comment>
<evidence type="ECO:0000313" key="1">
    <source>
        <dbReference type="EMBL" id="REA58646.1"/>
    </source>
</evidence>
<name>A0A3D8Y6U0_9BACT</name>
<evidence type="ECO:0000313" key="2">
    <source>
        <dbReference type="Proteomes" id="UP000256373"/>
    </source>
</evidence>
<organism evidence="1 2">
    <name type="scientific">Dyadobacter luteus</name>
    <dbReference type="NCBI Taxonomy" id="2259619"/>
    <lineage>
        <taxon>Bacteria</taxon>
        <taxon>Pseudomonadati</taxon>
        <taxon>Bacteroidota</taxon>
        <taxon>Cytophagia</taxon>
        <taxon>Cytophagales</taxon>
        <taxon>Spirosomataceae</taxon>
        <taxon>Dyadobacter</taxon>
    </lineage>
</organism>
<reference evidence="1 2" key="1">
    <citation type="submission" date="2018-07" db="EMBL/GenBank/DDBJ databases">
        <title>Dyadobacter roseus sp. nov., isolated from rose rhizosphere soil.</title>
        <authorList>
            <person name="Chen L."/>
        </authorList>
    </citation>
    <scope>NUCLEOTIDE SEQUENCE [LARGE SCALE GENOMIC DNA]</scope>
    <source>
        <strain evidence="1 2">RS19</strain>
    </source>
</reference>
<dbReference type="EMBL" id="QNUL01000019">
    <property type="protein sequence ID" value="REA58646.1"/>
    <property type="molecule type" value="Genomic_DNA"/>
</dbReference>
<keyword evidence="2" id="KW-1185">Reference proteome</keyword>
<dbReference type="Proteomes" id="UP000256373">
    <property type="component" value="Unassembled WGS sequence"/>
</dbReference>
<accession>A0A3D8Y6U0</accession>
<protein>
    <submittedName>
        <fullName evidence="1">Uncharacterized protein</fullName>
    </submittedName>
</protein>
<gene>
    <name evidence="1" type="ORF">DSL64_19975</name>
</gene>
<sequence length="379" mass="43269">MLVKQRFIDRYENVFMTKVPTRHMVKIGAEFAASGYLDPAYGRQSLLLNVGYEVKLLPSFSLGLNFKANGGYSSALGWEGVLVANMQGRWYFDMNQRIAKGKSANNFSGNYLAVVGERYWQSYLSTYPKLKTGIEFGMQRRFFNNGAIDFAAGVYYMRYAEIHTSWEYVSGNNKINDFEISTRTMLSFAFGDWKRKSTSPACDVFRCDEFVSSQWKFLWPVIRISSNISNISLGAGYEKKLGKSPFSVNAQIFADYNSFIYRNFYDFSLSRSESAQLQTFAQMRYFFLQKKRIRRGRGGNNLSGLFIGPHADYVLYTTTGYYSNRNTKHFGVGFTYGYQKALFKNGYIDISGAQSFDVLPNQKGDGRLSTFRVGFGLSI</sequence>
<dbReference type="AlphaFoldDB" id="A0A3D8Y6U0"/>
<proteinExistence type="predicted"/>